<feature type="transmembrane region" description="Helical" evidence="8">
    <location>
        <begin position="75"/>
        <end position="92"/>
    </location>
</feature>
<comment type="caution">
    <text evidence="10">The sequence shown here is derived from an EMBL/GenBank/DDBJ whole genome shotgun (WGS) entry which is preliminary data.</text>
</comment>
<dbReference type="EMBL" id="SHLI01000001">
    <property type="protein sequence ID" value="RZU97978.1"/>
    <property type="molecule type" value="Genomic_DNA"/>
</dbReference>
<organism evidence="10 11">
    <name type="scientific">Spiribacter vilamensis</name>
    <dbReference type="NCBI Taxonomy" id="531306"/>
    <lineage>
        <taxon>Bacteria</taxon>
        <taxon>Pseudomonadati</taxon>
        <taxon>Pseudomonadota</taxon>
        <taxon>Gammaproteobacteria</taxon>
        <taxon>Chromatiales</taxon>
        <taxon>Ectothiorhodospiraceae</taxon>
        <taxon>Spiribacter</taxon>
    </lineage>
</organism>
<evidence type="ECO:0000256" key="7">
    <source>
        <dbReference type="ARBA" id="ARBA00023136"/>
    </source>
</evidence>
<dbReference type="Proteomes" id="UP000292298">
    <property type="component" value="Unassembled WGS sequence"/>
</dbReference>
<dbReference type="PROSITE" id="PS50850">
    <property type="entry name" value="MFS"/>
    <property type="match status" value="1"/>
</dbReference>
<comment type="subcellular location">
    <subcellularLocation>
        <location evidence="1">Cell inner membrane</location>
        <topology evidence="1">Multi-pass membrane protein</topology>
    </subcellularLocation>
</comment>
<feature type="transmembrane region" description="Helical" evidence="8">
    <location>
        <begin position="206"/>
        <end position="230"/>
    </location>
</feature>
<feature type="transmembrane region" description="Helical" evidence="8">
    <location>
        <begin position="98"/>
        <end position="116"/>
    </location>
</feature>
<evidence type="ECO:0000256" key="2">
    <source>
        <dbReference type="ARBA" id="ARBA00022448"/>
    </source>
</evidence>
<dbReference type="Pfam" id="PF12832">
    <property type="entry name" value="MFS_1_like"/>
    <property type="match status" value="1"/>
</dbReference>
<keyword evidence="7 8" id="KW-0472">Membrane</keyword>
<dbReference type="InterPro" id="IPR024989">
    <property type="entry name" value="MFS_assoc_dom"/>
</dbReference>
<dbReference type="SUPFAM" id="SSF103473">
    <property type="entry name" value="MFS general substrate transporter"/>
    <property type="match status" value="1"/>
</dbReference>
<evidence type="ECO:0000256" key="5">
    <source>
        <dbReference type="ARBA" id="ARBA00022692"/>
    </source>
</evidence>
<dbReference type="NCBIfam" id="NF037955">
    <property type="entry name" value="mfs"/>
    <property type="match status" value="1"/>
</dbReference>
<gene>
    <name evidence="10" type="ORF">EV698_0214</name>
</gene>
<feature type="domain" description="Major facilitator superfamily (MFS) profile" evidence="9">
    <location>
        <begin position="205"/>
        <end position="392"/>
    </location>
</feature>
<feature type="transmembrane region" description="Helical" evidence="8">
    <location>
        <begin position="236"/>
        <end position="259"/>
    </location>
</feature>
<keyword evidence="6 8" id="KW-1133">Transmembrane helix</keyword>
<dbReference type="PANTHER" id="PTHR23522">
    <property type="entry name" value="BLL5896 PROTEIN"/>
    <property type="match status" value="1"/>
</dbReference>
<evidence type="ECO:0000256" key="6">
    <source>
        <dbReference type="ARBA" id="ARBA00022989"/>
    </source>
</evidence>
<dbReference type="InterPro" id="IPR036259">
    <property type="entry name" value="MFS_trans_sf"/>
</dbReference>
<dbReference type="InterPro" id="IPR020846">
    <property type="entry name" value="MFS_dom"/>
</dbReference>
<evidence type="ECO:0000259" key="9">
    <source>
        <dbReference type="PROSITE" id="PS50850"/>
    </source>
</evidence>
<dbReference type="PIRSF" id="PIRSF004925">
    <property type="entry name" value="HcaT"/>
    <property type="match status" value="1"/>
</dbReference>
<reference evidence="10 11" key="1">
    <citation type="submission" date="2019-02" db="EMBL/GenBank/DDBJ databases">
        <title>Genomic Encyclopedia of Type Strains, Phase IV (KMG-IV): sequencing the most valuable type-strain genomes for metagenomic binning, comparative biology and taxonomic classification.</title>
        <authorList>
            <person name="Goeker M."/>
        </authorList>
    </citation>
    <scope>NUCLEOTIDE SEQUENCE [LARGE SCALE GENOMIC DNA]</scope>
    <source>
        <strain evidence="10 11">DSM 21056</strain>
    </source>
</reference>
<evidence type="ECO:0000256" key="8">
    <source>
        <dbReference type="SAM" id="Phobius"/>
    </source>
</evidence>
<keyword evidence="2" id="KW-0813">Transport</keyword>
<protein>
    <submittedName>
        <fullName evidence="10">PPP family 3-phenylpropionic acid transporter</fullName>
    </submittedName>
</protein>
<feature type="transmembrane region" description="Helical" evidence="8">
    <location>
        <begin position="43"/>
        <end position="63"/>
    </location>
</feature>
<evidence type="ECO:0000313" key="11">
    <source>
        <dbReference type="Proteomes" id="UP000292298"/>
    </source>
</evidence>
<feature type="transmembrane region" description="Helical" evidence="8">
    <location>
        <begin position="12"/>
        <end position="31"/>
    </location>
</feature>
<dbReference type="GO" id="GO:0030395">
    <property type="term" value="F:lactose binding"/>
    <property type="evidence" value="ECO:0007669"/>
    <property type="project" value="TreeGrafter"/>
</dbReference>
<proteinExistence type="predicted"/>
<sequence>MAVVGAALPFVRLSAFYLAFFGVLGVLSPYWGPYLKARGFDAAAIGTLIALLHGTKIIAPNLWAWVADHTGQRIVIIRMACVMALIAFSGVLLPGGGFAWMAFVMIGFSFFWHAAMPQFEANTMNHLVNQTHRYPRIRVWGTVGFMVSVLGVGEGIDRLGVEIVPLVLIGLFVFLALVSLSVPQAGQDDRTSDAGGLLAVLRQPPVFGLLIACFLLQASHGPFYAFYSIYLQDHGYSATAIGMLWAIALTAEIGVFLLMPRWLPRFGPRRLLTIAMALGVVRWTLVARFPELVAAQGLAQLLHAATFGVYHVAAISLIHRYFTGSLQGRGQAIYSSMTFGAGVALGSFVAGSLWDTAGGSQTFYLAAGFAALAAVTAAMVVPARSRLYPSHA</sequence>
<evidence type="ECO:0000313" key="10">
    <source>
        <dbReference type="EMBL" id="RZU97978.1"/>
    </source>
</evidence>
<evidence type="ECO:0000256" key="1">
    <source>
        <dbReference type="ARBA" id="ARBA00004429"/>
    </source>
</evidence>
<keyword evidence="5 8" id="KW-0812">Transmembrane</keyword>
<keyword evidence="11" id="KW-1185">Reference proteome</keyword>
<keyword evidence="4" id="KW-0997">Cell inner membrane</keyword>
<feature type="transmembrane region" description="Helical" evidence="8">
    <location>
        <begin position="271"/>
        <end position="289"/>
    </location>
</feature>
<dbReference type="GO" id="GO:0005886">
    <property type="term" value="C:plasma membrane"/>
    <property type="evidence" value="ECO:0007669"/>
    <property type="project" value="UniProtKB-SubCell"/>
</dbReference>
<dbReference type="RefSeq" id="WP_239016163.1">
    <property type="nucleotide sequence ID" value="NZ_SHLI01000001.1"/>
</dbReference>
<evidence type="ECO:0000256" key="3">
    <source>
        <dbReference type="ARBA" id="ARBA00022475"/>
    </source>
</evidence>
<evidence type="ECO:0000256" key="4">
    <source>
        <dbReference type="ARBA" id="ARBA00022519"/>
    </source>
</evidence>
<feature type="transmembrane region" description="Helical" evidence="8">
    <location>
        <begin position="301"/>
        <end position="321"/>
    </location>
</feature>
<dbReference type="InterPro" id="IPR026032">
    <property type="entry name" value="HcaT-like"/>
</dbReference>
<feature type="transmembrane region" description="Helical" evidence="8">
    <location>
        <begin position="363"/>
        <end position="383"/>
    </location>
</feature>
<feature type="transmembrane region" description="Helical" evidence="8">
    <location>
        <begin position="163"/>
        <end position="185"/>
    </location>
</feature>
<dbReference type="GO" id="GO:0015528">
    <property type="term" value="F:lactose:proton symporter activity"/>
    <property type="evidence" value="ECO:0007669"/>
    <property type="project" value="TreeGrafter"/>
</dbReference>
<feature type="transmembrane region" description="Helical" evidence="8">
    <location>
        <begin position="137"/>
        <end position="157"/>
    </location>
</feature>
<keyword evidence="3" id="KW-1003">Cell membrane</keyword>
<dbReference type="AlphaFoldDB" id="A0A4Q8CYC5"/>
<dbReference type="Gene3D" id="1.20.1250.20">
    <property type="entry name" value="MFS general substrate transporter like domains"/>
    <property type="match status" value="2"/>
</dbReference>
<feature type="transmembrane region" description="Helical" evidence="8">
    <location>
        <begin position="333"/>
        <end position="351"/>
    </location>
</feature>
<accession>A0A4Q8CYC5</accession>
<name>A0A4Q8CYC5_9GAMM</name>
<dbReference type="CDD" id="cd17335">
    <property type="entry name" value="MFS_MFSD6"/>
    <property type="match status" value="1"/>
</dbReference>
<dbReference type="PANTHER" id="PTHR23522:SF10">
    <property type="entry name" value="3-PHENYLPROPIONIC ACID TRANSPORTER-RELATED"/>
    <property type="match status" value="1"/>
</dbReference>